<dbReference type="Proteomes" id="UP001140206">
    <property type="component" value="Chromosome 4"/>
</dbReference>
<evidence type="ECO:0000313" key="13">
    <source>
        <dbReference type="EMBL" id="KAJ4799417.1"/>
    </source>
</evidence>
<dbReference type="EMBL" id="JAMFTS010000002">
    <property type="protein sequence ID" value="KAJ4799417.1"/>
    <property type="molecule type" value="Genomic_DNA"/>
</dbReference>
<reference evidence="12" key="1">
    <citation type="submission" date="2022-08" db="EMBL/GenBank/DDBJ databases">
        <authorList>
            <person name="Marques A."/>
        </authorList>
    </citation>
    <scope>NUCLEOTIDE SEQUENCE</scope>
    <source>
        <strain evidence="12">RhyPub2mFocal</strain>
        <tissue evidence="12">Leaves</tissue>
    </source>
</reference>
<dbReference type="Proteomes" id="UP001140206">
    <property type="component" value="Chromosome 2"/>
</dbReference>
<dbReference type="PANTHER" id="PTHR46905">
    <property type="entry name" value="RING-H2 FINGER PROTEIN ATL78"/>
    <property type="match status" value="1"/>
</dbReference>
<evidence type="ECO:0000313" key="14">
    <source>
        <dbReference type="Proteomes" id="UP001140206"/>
    </source>
</evidence>
<keyword evidence="14" id="KW-1185">Reference proteome</keyword>
<evidence type="ECO:0000256" key="3">
    <source>
        <dbReference type="ARBA" id="ARBA00022692"/>
    </source>
</evidence>
<keyword evidence="2" id="KW-0808">Transferase</keyword>
<dbReference type="CDD" id="cd16461">
    <property type="entry name" value="RING-H2_EL5-like"/>
    <property type="match status" value="1"/>
</dbReference>
<sequence>MEVHSRKLLSQINLNTLTSIPPPPALSPNEYKLKQIQPETVLAKTQPDSRFRTLNADVVLVLSILLCGLICAIAVNIIVRCILRLTTRTCNQESLESSVNDEIQTQPSTRIRRKEALQALPRLVYSSTVELTGSGSQCTICLSEFKPGVHLRVLPVCHHGFHVGCIDKWLSTQSTCPTCRRCLFGTNQQDVSQVGPTVDRVRVEPEEEMQV</sequence>
<organism evidence="12 14">
    <name type="scientific">Rhynchospora pubera</name>
    <dbReference type="NCBI Taxonomy" id="906938"/>
    <lineage>
        <taxon>Eukaryota</taxon>
        <taxon>Viridiplantae</taxon>
        <taxon>Streptophyta</taxon>
        <taxon>Embryophyta</taxon>
        <taxon>Tracheophyta</taxon>
        <taxon>Spermatophyta</taxon>
        <taxon>Magnoliopsida</taxon>
        <taxon>Liliopsida</taxon>
        <taxon>Poales</taxon>
        <taxon>Cyperaceae</taxon>
        <taxon>Cyperoideae</taxon>
        <taxon>Rhynchosporeae</taxon>
        <taxon>Rhynchospora</taxon>
    </lineage>
</organism>
<dbReference type="GO" id="GO:0016020">
    <property type="term" value="C:membrane"/>
    <property type="evidence" value="ECO:0007669"/>
    <property type="project" value="UniProtKB-SubCell"/>
</dbReference>
<proteinExistence type="inferred from homology"/>
<accession>A0AAV8CV46</accession>
<evidence type="ECO:0000256" key="8">
    <source>
        <dbReference type="ARBA" id="ARBA00024209"/>
    </source>
</evidence>
<dbReference type="InterPro" id="IPR044602">
    <property type="entry name" value="ATL10/ATL72-79-like"/>
</dbReference>
<evidence type="ECO:0000256" key="2">
    <source>
        <dbReference type="ARBA" id="ARBA00022679"/>
    </source>
</evidence>
<dbReference type="SMART" id="SM00184">
    <property type="entry name" value="RING"/>
    <property type="match status" value="1"/>
</dbReference>
<dbReference type="GO" id="GO:0016567">
    <property type="term" value="P:protein ubiquitination"/>
    <property type="evidence" value="ECO:0007669"/>
    <property type="project" value="InterPro"/>
</dbReference>
<evidence type="ECO:0000259" key="11">
    <source>
        <dbReference type="PROSITE" id="PS50089"/>
    </source>
</evidence>
<evidence type="ECO:0000256" key="10">
    <source>
        <dbReference type="SAM" id="Phobius"/>
    </source>
</evidence>
<evidence type="ECO:0000256" key="4">
    <source>
        <dbReference type="ARBA" id="ARBA00022723"/>
    </source>
</evidence>
<keyword evidence="6 10" id="KW-1133">Transmembrane helix</keyword>
<feature type="transmembrane region" description="Helical" evidence="10">
    <location>
        <begin position="58"/>
        <end position="79"/>
    </location>
</feature>
<evidence type="ECO:0000256" key="9">
    <source>
        <dbReference type="PROSITE-ProRule" id="PRU00175"/>
    </source>
</evidence>
<dbReference type="PROSITE" id="PS50089">
    <property type="entry name" value="ZF_RING_2"/>
    <property type="match status" value="1"/>
</dbReference>
<evidence type="ECO:0000256" key="6">
    <source>
        <dbReference type="ARBA" id="ARBA00022989"/>
    </source>
</evidence>
<gene>
    <name evidence="13" type="ORF">LUZ62_050663</name>
    <name evidence="12" type="ORF">LUZ62_068865</name>
</gene>
<dbReference type="Gene3D" id="3.30.40.10">
    <property type="entry name" value="Zinc/RING finger domain, C3HC4 (zinc finger)"/>
    <property type="match status" value="1"/>
</dbReference>
<evidence type="ECO:0000256" key="1">
    <source>
        <dbReference type="ARBA" id="ARBA00004167"/>
    </source>
</evidence>
<dbReference type="PANTHER" id="PTHR46905:SF7">
    <property type="entry name" value="RING-H2 FINGER PROTEIN ATL78"/>
    <property type="match status" value="1"/>
</dbReference>
<dbReference type="GO" id="GO:0016740">
    <property type="term" value="F:transferase activity"/>
    <property type="evidence" value="ECO:0007669"/>
    <property type="project" value="UniProtKB-KW"/>
</dbReference>
<evidence type="ECO:0000313" key="12">
    <source>
        <dbReference type="EMBL" id="KAJ4758490.1"/>
    </source>
</evidence>
<comment type="similarity">
    <text evidence="8">Belongs to the RING-type zinc finger family. ATL subfamily.</text>
</comment>
<keyword evidence="7 10" id="KW-0472">Membrane</keyword>
<protein>
    <submittedName>
        <fullName evidence="12">RING-H2 finger protein ATL78</fullName>
    </submittedName>
</protein>
<keyword evidence="9" id="KW-0863">Zinc-finger</keyword>
<keyword evidence="4" id="KW-0479">Metal-binding</keyword>
<dbReference type="AlphaFoldDB" id="A0AAV8CV46"/>
<comment type="subcellular location">
    <subcellularLocation>
        <location evidence="1">Membrane</location>
        <topology evidence="1">Single-pass membrane protein</topology>
    </subcellularLocation>
</comment>
<dbReference type="GO" id="GO:0008270">
    <property type="term" value="F:zinc ion binding"/>
    <property type="evidence" value="ECO:0007669"/>
    <property type="project" value="UniProtKB-KW"/>
</dbReference>
<dbReference type="SUPFAM" id="SSF57850">
    <property type="entry name" value="RING/U-box"/>
    <property type="match status" value="1"/>
</dbReference>
<feature type="domain" description="RING-type" evidence="11">
    <location>
        <begin position="138"/>
        <end position="180"/>
    </location>
</feature>
<dbReference type="EMBL" id="JAMFTS010000004">
    <property type="protein sequence ID" value="KAJ4758490.1"/>
    <property type="molecule type" value="Genomic_DNA"/>
</dbReference>
<keyword evidence="3 10" id="KW-0812">Transmembrane</keyword>
<dbReference type="InterPro" id="IPR001841">
    <property type="entry name" value="Znf_RING"/>
</dbReference>
<keyword evidence="5" id="KW-0862">Zinc</keyword>
<evidence type="ECO:0000256" key="7">
    <source>
        <dbReference type="ARBA" id="ARBA00023136"/>
    </source>
</evidence>
<comment type="caution">
    <text evidence="12">The sequence shown here is derived from an EMBL/GenBank/DDBJ whole genome shotgun (WGS) entry which is preliminary data.</text>
</comment>
<name>A0AAV8CV46_9POAL</name>
<evidence type="ECO:0000256" key="5">
    <source>
        <dbReference type="ARBA" id="ARBA00022833"/>
    </source>
</evidence>
<dbReference type="InterPro" id="IPR013083">
    <property type="entry name" value="Znf_RING/FYVE/PHD"/>
</dbReference>
<dbReference type="Pfam" id="PF13639">
    <property type="entry name" value="zf-RING_2"/>
    <property type="match status" value="1"/>
</dbReference>